<dbReference type="InterPro" id="IPR040223">
    <property type="entry name" value="PAR_bZIP"/>
</dbReference>
<feature type="compositionally biased region" description="Acidic residues" evidence="7">
    <location>
        <begin position="250"/>
        <end position="268"/>
    </location>
</feature>
<comment type="subcellular location">
    <subcellularLocation>
        <location evidence="1">Nucleus</location>
    </subcellularLocation>
</comment>
<dbReference type="SUPFAM" id="SSF57959">
    <property type="entry name" value="Leucine zipper domain"/>
    <property type="match status" value="1"/>
</dbReference>
<reference evidence="9 10" key="1">
    <citation type="journal article" date="2018" name="Nat. Ecol. Evol.">
        <title>Genomic signatures of mitonuclear coevolution across populations of Tigriopus californicus.</title>
        <authorList>
            <person name="Barreto F.S."/>
            <person name="Watson E.T."/>
            <person name="Lima T.G."/>
            <person name="Willett C.S."/>
            <person name="Edmands S."/>
            <person name="Li W."/>
            <person name="Burton R.S."/>
        </authorList>
    </citation>
    <scope>NUCLEOTIDE SEQUENCE [LARGE SCALE GENOMIC DNA]</scope>
    <source>
        <strain evidence="9 10">San Diego</strain>
    </source>
</reference>
<evidence type="ECO:0000256" key="1">
    <source>
        <dbReference type="ARBA" id="ARBA00004123"/>
    </source>
</evidence>
<sequence length="281" mass="31652">MSQKGTVQSVRANASLKPPIINPIFLKQLQASNLNSSPIGNGGLQGSHCERVEASPLKKMNKALIGTRYVSTEKPGSEHEHIKERGAQKCHASLKNVTSPKNPNISPSMVATFSNMTGFKRRRDGKYLERRLKNNLAAKKSRDQRKIRELSLNDRAGSLSQENALLKAELSQLRRELTALRVAQFQKEVLQEQQRTSEGLFWQTATLNFLIKQLKRSHQPHTNREDSDHPYPLISSDLCPHFARESHDESQEDEADATGVQDEIDVEEHEIKSEVQTDQGD</sequence>
<dbReference type="InterPro" id="IPR046347">
    <property type="entry name" value="bZIP_sf"/>
</dbReference>
<evidence type="ECO:0000256" key="2">
    <source>
        <dbReference type="ARBA" id="ARBA00023015"/>
    </source>
</evidence>
<keyword evidence="3" id="KW-0238">DNA-binding</keyword>
<keyword evidence="5" id="KW-0539">Nucleus</keyword>
<feature type="domain" description="BZIP" evidence="8">
    <location>
        <begin position="124"/>
        <end position="181"/>
    </location>
</feature>
<accession>A0A553NVB4</accession>
<dbReference type="PROSITE" id="PS50217">
    <property type="entry name" value="BZIP"/>
    <property type="match status" value="1"/>
</dbReference>
<dbReference type="Gene3D" id="1.20.5.170">
    <property type="match status" value="1"/>
</dbReference>
<dbReference type="Pfam" id="PF07716">
    <property type="entry name" value="bZIP_2"/>
    <property type="match status" value="1"/>
</dbReference>
<dbReference type="PANTHER" id="PTHR11988">
    <property type="entry name" value="THYROTROPH EMBRYONIC FACTOR RELATED"/>
    <property type="match status" value="1"/>
</dbReference>
<dbReference type="OrthoDB" id="6022300at2759"/>
<keyword evidence="2" id="KW-0805">Transcription regulation</keyword>
<protein>
    <recommendedName>
        <fullName evidence="8">BZIP domain-containing protein</fullName>
    </recommendedName>
</protein>
<dbReference type="CDD" id="cd14695">
    <property type="entry name" value="bZIP_HLF"/>
    <property type="match status" value="1"/>
</dbReference>
<evidence type="ECO:0000256" key="5">
    <source>
        <dbReference type="ARBA" id="ARBA00023242"/>
    </source>
</evidence>
<evidence type="ECO:0000256" key="4">
    <source>
        <dbReference type="ARBA" id="ARBA00023163"/>
    </source>
</evidence>
<feature type="region of interest" description="Disordered" evidence="7">
    <location>
        <begin position="218"/>
        <end position="281"/>
    </location>
</feature>
<evidence type="ECO:0000256" key="6">
    <source>
        <dbReference type="SAM" id="Coils"/>
    </source>
</evidence>
<proteinExistence type="predicted"/>
<dbReference type="AlphaFoldDB" id="A0A553NVB4"/>
<dbReference type="GO" id="GO:0000978">
    <property type="term" value="F:RNA polymerase II cis-regulatory region sequence-specific DNA binding"/>
    <property type="evidence" value="ECO:0007669"/>
    <property type="project" value="TreeGrafter"/>
</dbReference>
<evidence type="ECO:0000313" key="9">
    <source>
        <dbReference type="EMBL" id="TRY69365.1"/>
    </source>
</evidence>
<gene>
    <name evidence="9" type="ORF">TCAL_04569</name>
</gene>
<organism evidence="9 10">
    <name type="scientific">Tigriopus californicus</name>
    <name type="common">Marine copepod</name>
    <dbReference type="NCBI Taxonomy" id="6832"/>
    <lineage>
        <taxon>Eukaryota</taxon>
        <taxon>Metazoa</taxon>
        <taxon>Ecdysozoa</taxon>
        <taxon>Arthropoda</taxon>
        <taxon>Crustacea</taxon>
        <taxon>Multicrustacea</taxon>
        <taxon>Hexanauplia</taxon>
        <taxon>Copepoda</taxon>
        <taxon>Harpacticoida</taxon>
        <taxon>Harpacticidae</taxon>
        <taxon>Tigriopus</taxon>
    </lineage>
</organism>
<evidence type="ECO:0000313" key="10">
    <source>
        <dbReference type="Proteomes" id="UP000318571"/>
    </source>
</evidence>
<keyword evidence="6" id="KW-0175">Coiled coil</keyword>
<dbReference type="GO" id="GO:0000981">
    <property type="term" value="F:DNA-binding transcription factor activity, RNA polymerase II-specific"/>
    <property type="evidence" value="ECO:0007669"/>
    <property type="project" value="TreeGrafter"/>
</dbReference>
<dbReference type="STRING" id="6832.A0A553NVB4"/>
<evidence type="ECO:0000259" key="8">
    <source>
        <dbReference type="PROSITE" id="PS50217"/>
    </source>
</evidence>
<dbReference type="Proteomes" id="UP000318571">
    <property type="component" value="Chromosome 1"/>
</dbReference>
<dbReference type="GO" id="GO:0005634">
    <property type="term" value="C:nucleus"/>
    <property type="evidence" value="ECO:0007669"/>
    <property type="project" value="UniProtKB-SubCell"/>
</dbReference>
<evidence type="ECO:0000256" key="3">
    <source>
        <dbReference type="ARBA" id="ARBA00023125"/>
    </source>
</evidence>
<dbReference type="InterPro" id="IPR004827">
    <property type="entry name" value="bZIP"/>
</dbReference>
<feature type="coiled-coil region" evidence="6">
    <location>
        <begin position="156"/>
        <end position="183"/>
    </location>
</feature>
<dbReference type="SMART" id="SM00338">
    <property type="entry name" value="BRLZ"/>
    <property type="match status" value="1"/>
</dbReference>
<evidence type="ECO:0000256" key="7">
    <source>
        <dbReference type="SAM" id="MobiDB-lite"/>
    </source>
</evidence>
<dbReference type="EMBL" id="VCGU01000010">
    <property type="protein sequence ID" value="TRY69365.1"/>
    <property type="molecule type" value="Genomic_DNA"/>
</dbReference>
<dbReference type="PANTHER" id="PTHR11988:SF27">
    <property type="entry name" value="GH27708P"/>
    <property type="match status" value="1"/>
</dbReference>
<comment type="caution">
    <text evidence="9">The sequence shown here is derived from an EMBL/GenBank/DDBJ whole genome shotgun (WGS) entry which is preliminary data.</text>
</comment>
<keyword evidence="10" id="KW-1185">Reference proteome</keyword>
<name>A0A553NVB4_TIGCA</name>
<keyword evidence="4" id="KW-0804">Transcription</keyword>